<dbReference type="NCBIfam" id="TIGR00576">
    <property type="entry name" value="dut"/>
    <property type="match status" value="1"/>
</dbReference>
<evidence type="ECO:0000259" key="6">
    <source>
        <dbReference type="Pfam" id="PF00692"/>
    </source>
</evidence>
<dbReference type="InterPro" id="IPR029054">
    <property type="entry name" value="dUTPase-like"/>
</dbReference>
<dbReference type="InterPro" id="IPR008181">
    <property type="entry name" value="dUTPase"/>
</dbReference>
<reference evidence="7" key="1">
    <citation type="journal article" date="2020" name="Sci. Rep.">
        <title>Metagenomic characterisation of additional and novel avian viruses from Australian wild ducks.</title>
        <authorList>
            <person name="Vibin J."/>
            <person name="Chamings A."/>
            <person name="Klaassen M."/>
            <person name="Alexandersen S."/>
        </authorList>
    </citation>
    <scope>NUCLEOTIDE SEQUENCE</scope>
    <source>
        <strain evidence="7">PBDAdV/PBD12.16-AU-2016</strain>
    </source>
</reference>
<dbReference type="PANTHER" id="PTHR11241:SF0">
    <property type="entry name" value="DEOXYURIDINE 5'-TRIPHOSPHATE NUCLEOTIDOHYDROLASE"/>
    <property type="match status" value="1"/>
</dbReference>
<organism evidence="7">
    <name type="scientific">Pacific black duck aviadenovirus</name>
    <dbReference type="NCBI Taxonomy" id="2798287"/>
    <lineage>
        <taxon>Viruses</taxon>
        <taxon>Varidnaviria</taxon>
        <taxon>Bamfordvirae</taxon>
        <taxon>Preplasmiviricota</taxon>
        <taxon>Polisuviricotina</taxon>
        <taxon>Pharingeaviricetes</taxon>
        <taxon>Rowavirales</taxon>
        <taxon>Adenoviridae</taxon>
        <taxon>Aviadenovirus</taxon>
    </lineage>
</organism>
<dbReference type="EC" id="3.6.1.23" evidence="3"/>
<evidence type="ECO:0000256" key="1">
    <source>
        <dbReference type="ARBA" id="ARBA00003495"/>
    </source>
</evidence>
<dbReference type="GO" id="GO:0046081">
    <property type="term" value="P:dUTP catabolic process"/>
    <property type="evidence" value="ECO:0007669"/>
    <property type="project" value="InterPro"/>
</dbReference>
<dbReference type="GO" id="GO:0004170">
    <property type="term" value="F:dUTP diphosphatase activity"/>
    <property type="evidence" value="ECO:0007669"/>
    <property type="project" value="UniProtKB-EC"/>
</dbReference>
<dbReference type="GO" id="GO:0006226">
    <property type="term" value="P:dUMP biosynthetic process"/>
    <property type="evidence" value="ECO:0007669"/>
    <property type="project" value="InterPro"/>
</dbReference>
<evidence type="ECO:0000256" key="3">
    <source>
        <dbReference type="ARBA" id="ARBA00012379"/>
    </source>
</evidence>
<protein>
    <recommendedName>
        <fullName evidence="3">dUTP diphosphatase</fullName>
        <ecNumber evidence="3">3.6.1.23</ecNumber>
    </recommendedName>
</protein>
<dbReference type="Pfam" id="PF00692">
    <property type="entry name" value="dUTPase"/>
    <property type="match status" value="1"/>
</dbReference>
<comment type="similarity">
    <text evidence="2">Belongs to the dUTPase family.</text>
</comment>
<dbReference type="GO" id="GO:0000287">
    <property type="term" value="F:magnesium ion binding"/>
    <property type="evidence" value="ECO:0007669"/>
    <property type="project" value="InterPro"/>
</dbReference>
<comment type="function">
    <text evidence="1">This enzyme is involved in nucleotide metabolism: it produces dUMP, the immediate precursor of thymidine nucleotides and it decreases the intracellular concentration of dUTP so that uracil cannot be incorporated into DNA.</text>
</comment>
<dbReference type="InterPro" id="IPR036157">
    <property type="entry name" value="dUTPase-like_sf"/>
</dbReference>
<dbReference type="PANTHER" id="PTHR11241">
    <property type="entry name" value="DEOXYURIDINE 5'-TRIPHOSPHATE NUCLEOTIDOHYDROLASE"/>
    <property type="match status" value="1"/>
</dbReference>
<dbReference type="SUPFAM" id="SSF51283">
    <property type="entry name" value="dUTPase-like"/>
    <property type="match status" value="1"/>
</dbReference>
<evidence type="ECO:0000313" key="7">
    <source>
        <dbReference type="EMBL" id="QQD36927.1"/>
    </source>
</evidence>
<name>A0A7T4S032_9ADEN</name>
<keyword evidence="4" id="KW-0378">Hydrolase</keyword>
<dbReference type="NCBIfam" id="NF001862">
    <property type="entry name" value="PRK00601.1"/>
    <property type="match status" value="1"/>
</dbReference>
<dbReference type="Gene3D" id="2.70.40.10">
    <property type="match status" value="1"/>
</dbReference>
<feature type="domain" description="dUTPase-like" evidence="6">
    <location>
        <begin position="22"/>
        <end position="147"/>
    </location>
</feature>
<evidence type="ECO:0000256" key="4">
    <source>
        <dbReference type="ARBA" id="ARBA00022801"/>
    </source>
</evidence>
<evidence type="ECO:0000256" key="5">
    <source>
        <dbReference type="ARBA" id="ARBA00023080"/>
    </source>
</evidence>
<dbReference type="InterPro" id="IPR033704">
    <property type="entry name" value="dUTPase_trimeric"/>
</dbReference>
<accession>A0A7T4S032</accession>
<evidence type="ECO:0000256" key="2">
    <source>
        <dbReference type="ARBA" id="ARBA00006581"/>
    </source>
</evidence>
<dbReference type="CDD" id="cd07557">
    <property type="entry name" value="trimeric_dUTPase"/>
    <property type="match status" value="1"/>
</dbReference>
<proteinExistence type="inferred from homology"/>
<dbReference type="EMBL" id="MT894381">
    <property type="protein sequence ID" value="QQD36927.1"/>
    <property type="molecule type" value="Genomic_DNA"/>
</dbReference>
<keyword evidence="5" id="KW-0546">Nucleotide metabolism</keyword>
<sequence>MSLQESKKGIIQVKKLSPFACLPTKGSPYSVGFDLHSAHSVVLQPHSNTVVYTDLSIIFPPGCYGRIAPRSGLAAKNFIDVGAGVIDPDFRGNIGVVLFNFSDKKFNICSGDRIAQIICEKAEFPVLQEVSELAYTHRGSSGFGSTGI</sequence>